<sequence length="317" mass="37129">MERGTGRKPTADLHRCFYESESNNPTGEMERERGDTEKFQPLYWVQKRMESEWTTSLPSVLNDPSLEEWKRSKLTHSMPYVKKHVDNWKTTEYARTKEWTMMDIYESFEGNIPSFGKNSLQMLGVDDSVIALKDFLFNHFDVNWKETFLTICRIFDRENGKQNAVCLVGPKSCGKTWFMDAFAKLARFVGTPKNFIRGDTFSWSDCVGVRLIRFDECRIPIAAETWIEKFKEITGGQDTMVNRKYENSSIVEKTPVFMSANEDPFIQNSYERPYFVPDRILMLHIHPWRMANTMTQSKMLNPLALCLLKKELDNLVE</sequence>
<evidence type="ECO:0000256" key="3">
    <source>
        <dbReference type="ARBA" id="ARBA00022705"/>
    </source>
</evidence>
<accession>A0A8A4XEF3</accession>
<feature type="compositionally biased region" description="Basic and acidic residues" evidence="6">
    <location>
        <begin position="1"/>
        <end position="18"/>
    </location>
</feature>
<dbReference type="EMBL" id="MW046583">
    <property type="protein sequence ID" value="QTE04030.1"/>
    <property type="molecule type" value="Genomic_DNA"/>
</dbReference>
<evidence type="ECO:0000256" key="1">
    <source>
        <dbReference type="ARBA" id="ARBA00004147"/>
    </source>
</evidence>
<protein>
    <recommendedName>
        <fullName evidence="7">SF3 helicase domain-containing protein</fullName>
    </recommendedName>
</protein>
<evidence type="ECO:0000313" key="8">
    <source>
        <dbReference type="EMBL" id="QTE04030.1"/>
    </source>
</evidence>
<dbReference type="GO" id="GO:0005524">
    <property type="term" value="F:ATP binding"/>
    <property type="evidence" value="ECO:0007669"/>
    <property type="project" value="UniProtKB-KW"/>
</dbReference>
<evidence type="ECO:0000256" key="5">
    <source>
        <dbReference type="ARBA" id="ARBA00022840"/>
    </source>
</evidence>
<evidence type="ECO:0000256" key="4">
    <source>
        <dbReference type="ARBA" id="ARBA00022741"/>
    </source>
</evidence>
<dbReference type="InterPro" id="IPR027417">
    <property type="entry name" value="P-loop_NTPase"/>
</dbReference>
<dbReference type="GO" id="GO:0042025">
    <property type="term" value="C:host cell nucleus"/>
    <property type="evidence" value="ECO:0007669"/>
    <property type="project" value="UniProtKB-SubCell"/>
</dbReference>
<keyword evidence="2" id="KW-1048">Host nucleus</keyword>
<dbReference type="InterPro" id="IPR001257">
    <property type="entry name" value="Parvovirus_NS1_helicase"/>
</dbReference>
<keyword evidence="4" id="KW-0547">Nucleotide-binding</keyword>
<dbReference type="Gene3D" id="3.40.50.300">
    <property type="entry name" value="P-loop containing nucleotide triphosphate hydrolases"/>
    <property type="match status" value="1"/>
</dbReference>
<reference evidence="8" key="1">
    <citation type="submission" date="2020-09" db="EMBL/GenBank/DDBJ databases">
        <title>Parvovirus dark matter in the feces of wild birds.</title>
        <authorList>
            <person name="Dai Z."/>
            <person name="Yang S."/>
            <person name="Zhang W."/>
        </authorList>
    </citation>
    <scope>NUCLEOTIDE SEQUENCE</scope>
    <source>
        <strain evidence="8">Swn66par028</strain>
    </source>
</reference>
<feature type="domain" description="SF3 helicase" evidence="7">
    <location>
        <begin position="127"/>
        <end position="303"/>
    </location>
</feature>
<dbReference type="Pfam" id="PF01057">
    <property type="entry name" value="Parvo_NS1"/>
    <property type="match status" value="1"/>
</dbReference>
<keyword evidence="5" id="KW-0067">ATP-binding</keyword>
<evidence type="ECO:0000256" key="6">
    <source>
        <dbReference type="SAM" id="MobiDB-lite"/>
    </source>
</evidence>
<evidence type="ECO:0000259" key="7">
    <source>
        <dbReference type="PROSITE" id="PS51206"/>
    </source>
</evidence>
<dbReference type="PROSITE" id="PS51206">
    <property type="entry name" value="SF3_HELICASE_1"/>
    <property type="match status" value="1"/>
</dbReference>
<feature type="region of interest" description="Disordered" evidence="6">
    <location>
        <begin position="1"/>
        <end position="35"/>
    </location>
</feature>
<name>A0A8A4XEF3_9VIRU</name>
<keyword evidence="3" id="KW-0235">DNA replication</keyword>
<evidence type="ECO:0000256" key="2">
    <source>
        <dbReference type="ARBA" id="ARBA00022562"/>
    </source>
</evidence>
<dbReference type="GO" id="GO:0019079">
    <property type="term" value="P:viral genome replication"/>
    <property type="evidence" value="ECO:0007669"/>
    <property type="project" value="InterPro"/>
</dbReference>
<dbReference type="GO" id="GO:0006260">
    <property type="term" value="P:DNA replication"/>
    <property type="evidence" value="ECO:0007669"/>
    <property type="project" value="UniProtKB-KW"/>
</dbReference>
<dbReference type="InterPro" id="IPR014015">
    <property type="entry name" value="Helicase_SF3_DNA-vir"/>
</dbReference>
<organism evidence="8">
    <name type="scientific">Cygnus columbianus parvoviridae sp</name>
    <dbReference type="NCBI Taxonomy" id="2794474"/>
    <lineage>
        <taxon>Viruses</taxon>
        <taxon>Monodnaviria</taxon>
        <taxon>Shotokuvirae</taxon>
        <taxon>Cossaviricota</taxon>
        <taxon>Quintoviricetes</taxon>
        <taxon>Piccovirales</taxon>
        <taxon>Parvoviridae</taxon>
    </lineage>
</organism>
<proteinExistence type="predicted"/>
<dbReference type="SUPFAM" id="SSF52540">
    <property type="entry name" value="P-loop containing nucleoside triphosphate hydrolases"/>
    <property type="match status" value="1"/>
</dbReference>
<comment type="subcellular location">
    <subcellularLocation>
        <location evidence="1">Host nucleus</location>
    </subcellularLocation>
</comment>